<dbReference type="InterPro" id="IPR003594">
    <property type="entry name" value="HATPase_dom"/>
</dbReference>
<dbReference type="InterPro" id="IPR003660">
    <property type="entry name" value="HAMP_dom"/>
</dbReference>
<evidence type="ECO:0000256" key="7">
    <source>
        <dbReference type="ARBA" id="ARBA00022692"/>
    </source>
</evidence>
<keyword evidence="8" id="KW-0547">Nucleotide-binding</keyword>
<accession>A0A942YMR0</accession>
<dbReference type="Pfam" id="PF00512">
    <property type="entry name" value="HisKA"/>
    <property type="match status" value="1"/>
</dbReference>
<reference evidence="18 19" key="1">
    <citation type="submission" date="2021-05" db="EMBL/GenBank/DDBJ databases">
        <title>Novel Bacillus species.</title>
        <authorList>
            <person name="Liu G."/>
        </authorList>
    </citation>
    <scope>NUCLEOTIDE SEQUENCE [LARGE SCALE GENOMIC DNA]</scope>
    <source>
        <strain evidence="18 19">FJAT-49732</strain>
    </source>
</reference>
<dbReference type="FunFam" id="1.10.287.130:FF:000001">
    <property type="entry name" value="Two-component sensor histidine kinase"/>
    <property type="match status" value="1"/>
</dbReference>
<dbReference type="Gene3D" id="6.10.340.10">
    <property type="match status" value="1"/>
</dbReference>
<evidence type="ECO:0000256" key="6">
    <source>
        <dbReference type="ARBA" id="ARBA00022679"/>
    </source>
</evidence>
<evidence type="ECO:0000256" key="3">
    <source>
        <dbReference type="ARBA" id="ARBA00012438"/>
    </source>
</evidence>
<feature type="transmembrane region" description="Helical" evidence="15">
    <location>
        <begin position="166"/>
        <end position="189"/>
    </location>
</feature>
<dbReference type="CDD" id="cd00082">
    <property type="entry name" value="HisKA"/>
    <property type="match status" value="1"/>
</dbReference>
<dbReference type="Gene3D" id="1.10.287.130">
    <property type="match status" value="1"/>
</dbReference>
<sequence length="480" mass="54727">MSIRKRLFISNAAMIVMPIIIIVFIIFLLSMVYSNGSFIGTHFRQQWQNNDERTVELFNKLQKTASLNQEKFLNKDYFESLSEQLKREHVEVVIRKGNNVLFSSNQHISNGDLPTFGNEGYNPAGARVGEEHYSIRQHDFYFKDGIQGSIFLLDDSASFVKFARTFFPILFGSLILSLVLTNVFLSYIVSRSILRPVRQLSAASEKISSGNLNFTIKSKSKDELGQLIRSFDSMRAQLKESLEVRDKYENNRKEIIANISHDLKTPITSILGYVEGLQDGVANSDDKREQYLDTIRSKATYMNRLIEELALYSKLDVNKLPFHFESVDILAFIKDYLEEINEELIEKDVQISFNAIKGHANVLIDRDKLIRVMENIIFNSVKFMNKRPGKITISIREQENMIKVSVSDNGPGVSQDDLMSIFKRFYRTDPARSTGGSGLGLAIASQIIEAHGGEIWAENMPMEGLRVNFTLKKSEDGNHE</sequence>
<keyword evidence="4" id="KW-1003">Cell membrane</keyword>
<dbReference type="Pfam" id="PF00672">
    <property type="entry name" value="HAMP"/>
    <property type="match status" value="1"/>
</dbReference>
<evidence type="ECO:0000256" key="11">
    <source>
        <dbReference type="ARBA" id="ARBA00022989"/>
    </source>
</evidence>
<dbReference type="SUPFAM" id="SSF55874">
    <property type="entry name" value="ATPase domain of HSP90 chaperone/DNA topoisomerase II/histidine kinase"/>
    <property type="match status" value="1"/>
</dbReference>
<protein>
    <recommendedName>
        <fullName evidence="3">histidine kinase</fullName>
        <ecNumber evidence="3">2.7.13.3</ecNumber>
    </recommendedName>
</protein>
<feature type="coiled-coil region" evidence="14">
    <location>
        <begin position="231"/>
        <end position="258"/>
    </location>
</feature>
<evidence type="ECO:0000256" key="5">
    <source>
        <dbReference type="ARBA" id="ARBA00022553"/>
    </source>
</evidence>
<evidence type="ECO:0000313" key="18">
    <source>
        <dbReference type="EMBL" id="MBS4201754.1"/>
    </source>
</evidence>
<evidence type="ECO:0000256" key="10">
    <source>
        <dbReference type="ARBA" id="ARBA00022840"/>
    </source>
</evidence>
<evidence type="ECO:0000256" key="4">
    <source>
        <dbReference type="ARBA" id="ARBA00022475"/>
    </source>
</evidence>
<keyword evidence="13 15" id="KW-0472">Membrane</keyword>
<dbReference type="SMART" id="SM00388">
    <property type="entry name" value="HisKA"/>
    <property type="match status" value="1"/>
</dbReference>
<dbReference type="GO" id="GO:0005524">
    <property type="term" value="F:ATP binding"/>
    <property type="evidence" value="ECO:0007669"/>
    <property type="project" value="UniProtKB-KW"/>
</dbReference>
<dbReference type="RefSeq" id="WP_213112193.1">
    <property type="nucleotide sequence ID" value="NZ_JAGYPJ010000001.1"/>
</dbReference>
<comment type="subcellular location">
    <subcellularLocation>
        <location evidence="2">Cell membrane</location>
        <topology evidence="2">Multi-pass membrane protein</topology>
    </subcellularLocation>
</comment>
<dbReference type="PROSITE" id="PS50109">
    <property type="entry name" value="HIS_KIN"/>
    <property type="match status" value="1"/>
</dbReference>
<comment type="catalytic activity">
    <reaction evidence="1">
        <text>ATP + protein L-histidine = ADP + protein N-phospho-L-histidine.</text>
        <dbReference type="EC" id="2.7.13.3"/>
    </reaction>
</comment>
<dbReference type="SMART" id="SM00387">
    <property type="entry name" value="HATPase_c"/>
    <property type="match status" value="1"/>
</dbReference>
<dbReference type="SUPFAM" id="SSF158472">
    <property type="entry name" value="HAMP domain-like"/>
    <property type="match status" value="1"/>
</dbReference>
<dbReference type="EC" id="2.7.13.3" evidence="3"/>
<organism evidence="18 19">
    <name type="scientific">Lederbergia citrisecunda</name>
    <dbReference type="NCBI Taxonomy" id="2833583"/>
    <lineage>
        <taxon>Bacteria</taxon>
        <taxon>Bacillati</taxon>
        <taxon>Bacillota</taxon>
        <taxon>Bacilli</taxon>
        <taxon>Bacillales</taxon>
        <taxon>Bacillaceae</taxon>
        <taxon>Lederbergia</taxon>
    </lineage>
</organism>
<dbReference type="InterPro" id="IPR050398">
    <property type="entry name" value="HssS/ArlS-like"/>
</dbReference>
<keyword evidence="9 18" id="KW-0418">Kinase</keyword>
<dbReference type="Proteomes" id="UP000682713">
    <property type="component" value="Unassembled WGS sequence"/>
</dbReference>
<dbReference type="PROSITE" id="PS50885">
    <property type="entry name" value="HAMP"/>
    <property type="match status" value="1"/>
</dbReference>
<evidence type="ECO:0000256" key="15">
    <source>
        <dbReference type="SAM" id="Phobius"/>
    </source>
</evidence>
<keyword evidence="7 15" id="KW-0812">Transmembrane</keyword>
<dbReference type="Pfam" id="PF02518">
    <property type="entry name" value="HATPase_c"/>
    <property type="match status" value="1"/>
</dbReference>
<evidence type="ECO:0000256" key="2">
    <source>
        <dbReference type="ARBA" id="ARBA00004651"/>
    </source>
</evidence>
<proteinExistence type="predicted"/>
<keyword evidence="6" id="KW-0808">Transferase</keyword>
<evidence type="ECO:0000259" key="16">
    <source>
        <dbReference type="PROSITE" id="PS50109"/>
    </source>
</evidence>
<feature type="domain" description="HAMP" evidence="17">
    <location>
        <begin position="191"/>
        <end position="243"/>
    </location>
</feature>
<evidence type="ECO:0000256" key="8">
    <source>
        <dbReference type="ARBA" id="ARBA00022741"/>
    </source>
</evidence>
<dbReference type="Gene3D" id="3.30.565.10">
    <property type="entry name" value="Histidine kinase-like ATPase, C-terminal domain"/>
    <property type="match status" value="1"/>
</dbReference>
<evidence type="ECO:0000259" key="17">
    <source>
        <dbReference type="PROSITE" id="PS50885"/>
    </source>
</evidence>
<feature type="domain" description="Histidine kinase" evidence="16">
    <location>
        <begin position="258"/>
        <end position="475"/>
    </location>
</feature>
<keyword evidence="19" id="KW-1185">Reference proteome</keyword>
<evidence type="ECO:0000256" key="14">
    <source>
        <dbReference type="SAM" id="Coils"/>
    </source>
</evidence>
<dbReference type="GO" id="GO:0000155">
    <property type="term" value="F:phosphorelay sensor kinase activity"/>
    <property type="evidence" value="ECO:0007669"/>
    <property type="project" value="InterPro"/>
</dbReference>
<dbReference type="InterPro" id="IPR005467">
    <property type="entry name" value="His_kinase_dom"/>
</dbReference>
<dbReference type="PANTHER" id="PTHR45528">
    <property type="entry name" value="SENSOR HISTIDINE KINASE CPXA"/>
    <property type="match status" value="1"/>
</dbReference>
<dbReference type="InterPro" id="IPR003661">
    <property type="entry name" value="HisK_dim/P_dom"/>
</dbReference>
<keyword evidence="10" id="KW-0067">ATP-binding</keyword>
<comment type="caution">
    <text evidence="18">The sequence shown here is derived from an EMBL/GenBank/DDBJ whole genome shotgun (WGS) entry which is preliminary data.</text>
</comment>
<keyword evidence="5" id="KW-0597">Phosphoprotein</keyword>
<dbReference type="InterPro" id="IPR036890">
    <property type="entry name" value="HATPase_C_sf"/>
</dbReference>
<evidence type="ECO:0000256" key="12">
    <source>
        <dbReference type="ARBA" id="ARBA00023012"/>
    </source>
</evidence>
<evidence type="ECO:0000256" key="1">
    <source>
        <dbReference type="ARBA" id="ARBA00000085"/>
    </source>
</evidence>
<evidence type="ECO:0000256" key="9">
    <source>
        <dbReference type="ARBA" id="ARBA00022777"/>
    </source>
</evidence>
<dbReference type="GO" id="GO:0005886">
    <property type="term" value="C:plasma membrane"/>
    <property type="evidence" value="ECO:0007669"/>
    <property type="project" value="UniProtKB-SubCell"/>
</dbReference>
<keyword evidence="11 15" id="KW-1133">Transmembrane helix</keyword>
<dbReference type="EMBL" id="JAGYPJ010000001">
    <property type="protein sequence ID" value="MBS4201754.1"/>
    <property type="molecule type" value="Genomic_DNA"/>
</dbReference>
<keyword evidence="14" id="KW-0175">Coiled coil</keyword>
<keyword evidence="12" id="KW-0902">Two-component regulatory system</keyword>
<dbReference type="CDD" id="cd00075">
    <property type="entry name" value="HATPase"/>
    <property type="match status" value="1"/>
</dbReference>
<feature type="transmembrane region" description="Helical" evidence="15">
    <location>
        <begin position="12"/>
        <end position="33"/>
    </location>
</feature>
<dbReference type="InterPro" id="IPR036097">
    <property type="entry name" value="HisK_dim/P_sf"/>
</dbReference>
<dbReference type="PRINTS" id="PR00344">
    <property type="entry name" value="BCTRLSENSOR"/>
</dbReference>
<dbReference type="AlphaFoldDB" id="A0A942YMR0"/>
<evidence type="ECO:0000313" key="19">
    <source>
        <dbReference type="Proteomes" id="UP000682713"/>
    </source>
</evidence>
<dbReference type="SUPFAM" id="SSF47384">
    <property type="entry name" value="Homodimeric domain of signal transducing histidine kinase"/>
    <property type="match status" value="1"/>
</dbReference>
<evidence type="ECO:0000256" key="13">
    <source>
        <dbReference type="ARBA" id="ARBA00023136"/>
    </source>
</evidence>
<dbReference type="CDD" id="cd06225">
    <property type="entry name" value="HAMP"/>
    <property type="match status" value="1"/>
</dbReference>
<dbReference type="SMART" id="SM00304">
    <property type="entry name" value="HAMP"/>
    <property type="match status" value="1"/>
</dbReference>
<dbReference type="FunFam" id="3.30.565.10:FF:000006">
    <property type="entry name" value="Sensor histidine kinase WalK"/>
    <property type="match status" value="1"/>
</dbReference>
<dbReference type="InterPro" id="IPR004358">
    <property type="entry name" value="Sig_transdc_His_kin-like_C"/>
</dbReference>
<dbReference type="PANTHER" id="PTHR45528:SF1">
    <property type="entry name" value="SENSOR HISTIDINE KINASE CPXA"/>
    <property type="match status" value="1"/>
</dbReference>
<gene>
    <name evidence="18" type="ORF">KHA93_19305</name>
</gene>
<name>A0A942YMR0_9BACI</name>